<accession>A0A7X4YH05</accession>
<dbReference type="EMBL" id="JAAAPK010000013">
    <property type="protein sequence ID" value="NBC45276.1"/>
    <property type="molecule type" value="Genomic_DNA"/>
</dbReference>
<evidence type="ECO:0000256" key="1">
    <source>
        <dbReference type="SAM" id="SignalP"/>
    </source>
</evidence>
<organism evidence="2 3">
    <name type="scientific">Corallococcus exiguus</name>
    <dbReference type="NCBI Taxonomy" id="83462"/>
    <lineage>
        <taxon>Bacteria</taxon>
        <taxon>Pseudomonadati</taxon>
        <taxon>Myxococcota</taxon>
        <taxon>Myxococcia</taxon>
        <taxon>Myxococcales</taxon>
        <taxon>Cystobacterineae</taxon>
        <taxon>Myxococcaceae</taxon>
        <taxon>Corallococcus</taxon>
    </lineage>
</organism>
<feature type="signal peptide" evidence="1">
    <location>
        <begin position="1"/>
        <end position="20"/>
    </location>
</feature>
<proteinExistence type="predicted"/>
<name>A0A7X4YH05_9BACT</name>
<evidence type="ECO:0000313" key="3">
    <source>
        <dbReference type="Proteomes" id="UP000537825"/>
    </source>
</evidence>
<dbReference type="AlphaFoldDB" id="A0A7X4YH05"/>
<evidence type="ECO:0008006" key="4">
    <source>
        <dbReference type="Google" id="ProtNLM"/>
    </source>
</evidence>
<reference evidence="2 3" key="1">
    <citation type="submission" date="2020-01" db="EMBL/GenBank/DDBJ databases">
        <title>The draft genome sequence of Corallococcus exiguus DSM 14696.</title>
        <authorList>
            <person name="Zhang X."/>
            <person name="Zhu H."/>
        </authorList>
    </citation>
    <scope>NUCLEOTIDE SEQUENCE [LARGE SCALE GENOMIC DNA]</scope>
    <source>
        <strain evidence="2 3">DSM 14696</strain>
    </source>
</reference>
<sequence>MARVFARGALLAVTMFLVSACGGPVESPETPSGNTPSPAQVAEEMAGYNWQDQEENSSGTVTAQFCALEYVQPCIADVAICAVRCCDDSLFKSAQVCGNCGTWAAGACANHGTRKRIRWE</sequence>
<dbReference type="RefSeq" id="WP_139922835.1">
    <property type="nucleotide sequence ID" value="NZ_CBCSLE010000261.1"/>
</dbReference>
<evidence type="ECO:0000313" key="2">
    <source>
        <dbReference type="EMBL" id="NBC45276.1"/>
    </source>
</evidence>
<dbReference type="Proteomes" id="UP000537825">
    <property type="component" value="Unassembled WGS sequence"/>
</dbReference>
<protein>
    <recommendedName>
        <fullName evidence="4">Lipoprotein</fullName>
    </recommendedName>
</protein>
<comment type="caution">
    <text evidence="2">The sequence shown here is derived from an EMBL/GenBank/DDBJ whole genome shotgun (WGS) entry which is preliminary data.</text>
</comment>
<feature type="chain" id="PRO_5031273507" description="Lipoprotein" evidence="1">
    <location>
        <begin position="21"/>
        <end position="120"/>
    </location>
</feature>
<keyword evidence="1" id="KW-0732">Signal</keyword>
<dbReference type="PROSITE" id="PS51257">
    <property type="entry name" value="PROKAR_LIPOPROTEIN"/>
    <property type="match status" value="1"/>
</dbReference>
<keyword evidence="3" id="KW-1185">Reference proteome</keyword>
<gene>
    <name evidence="2" type="ORF">GTZ93_36300</name>
</gene>